<dbReference type="EMBL" id="CAJOBA010000718">
    <property type="protein sequence ID" value="CAF3551874.1"/>
    <property type="molecule type" value="Genomic_DNA"/>
</dbReference>
<evidence type="ECO:0000313" key="10">
    <source>
        <dbReference type="EMBL" id="CAF3551874.1"/>
    </source>
</evidence>
<evidence type="ECO:0000313" key="8">
    <source>
        <dbReference type="EMBL" id="CAF0771027.1"/>
    </source>
</evidence>
<dbReference type="GO" id="GO:0003700">
    <property type="term" value="F:DNA-binding transcription factor activity"/>
    <property type="evidence" value="ECO:0007669"/>
    <property type="project" value="InterPro"/>
</dbReference>
<dbReference type="SUPFAM" id="SSF57959">
    <property type="entry name" value="Leucine zipper domain"/>
    <property type="match status" value="1"/>
</dbReference>
<dbReference type="OrthoDB" id="6151507at2759"/>
<proteinExistence type="inferred from homology"/>
<evidence type="ECO:0000256" key="2">
    <source>
        <dbReference type="ARBA" id="ARBA00023015"/>
    </source>
</evidence>
<dbReference type="EMBL" id="CAJNOQ010005583">
    <property type="protein sequence ID" value="CAF1104024.1"/>
    <property type="molecule type" value="Genomic_DNA"/>
</dbReference>
<evidence type="ECO:0000256" key="4">
    <source>
        <dbReference type="ARBA" id="ARBA00023163"/>
    </source>
</evidence>
<keyword evidence="12" id="KW-1185">Reference proteome</keyword>
<keyword evidence="5" id="KW-0539">Nucleus</keyword>
<feature type="domain" description="BZIP" evidence="7">
    <location>
        <begin position="109"/>
        <end position="161"/>
    </location>
</feature>
<comment type="caution">
    <text evidence="9">The sequence shown here is derived from an EMBL/GenBank/DDBJ whole genome shotgun (WGS) entry which is preliminary data.</text>
</comment>
<dbReference type="PANTHER" id="PTHR15284">
    <property type="entry name" value="NUCLEAR FACTOR INTERLEUKIN-3-REGULATED PROTEIN"/>
    <property type="match status" value="1"/>
</dbReference>
<keyword evidence="4" id="KW-0804">Transcription</keyword>
<protein>
    <recommendedName>
        <fullName evidence="7">BZIP domain-containing protein</fullName>
    </recommendedName>
</protein>
<dbReference type="SMART" id="SM00338">
    <property type="entry name" value="BRLZ"/>
    <property type="match status" value="1"/>
</dbReference>
<accession>A0A814P877</accession>
<keyword evidence="3" id="KW-0238">DNA-binding</keyword>
<dbReference type="InterPro" id="IPR004827">
    <property type="entry name" value="bZIP"/>
</dbReference>
<name>A0A814P877_9BILA</name>
<dbReference type="Pfam" id="PF07716">
    <property type="entry name" value="bZIP_2"/>
    <property type="match status" value="1"/>
</dbReference>
<dbReference type="Proteomes" id="UP000677228">
    <property type="component" value="Unassembled WGS sequence"/>
</dbReference>
<gene>
    <name evidence="9" type="ORF">GPM918_LOCUS18893</name>
    <name evidence="8" type="ORF">OVA965_LOCUS3084</name>
    <name evidence="11" type="ORF">SRO942_LOCUS18890</name>
    <name evidence="10" type="ORF">TMI583_LOCUS3083</name>
</gene>
<evidence type="ECO:0000313" key="11">
    <source>
        <dbReference type="EMBL" id="CAF3868743.1"/>
    </source>
</evidence>
<evidence type="ECO:0000313" key="9">
    <source>
        <dbReference type="EMBL" id="CAF1104024.1"/>
    </source>
</evidence>
<evidence type="ECO:0000256" key="6">
    <source>
        <dbReference type="SAM" id="MobiDB-lite"/>
    </source>
</evidence>
<feature type="compositionally biased region" description="Low complexity" evidence="6">
    <location>
        <begin position="31"/>
        <end position="42"/>
    </location>
</feature>
<dbReference type="InterPro" id="IPR046347">
    <property type="entry name" value="bZIP_sf"/>
</dbReference>
<evidence type="ECO:0000259" key="7">
    <source>
        <dbReference type="PROSITE" id="PS50217"/>
    </source>
</evidence>
<dbReference type="PROSITE" id="PS50217">
    <property type="entry name" value="BZIP"/>
    <property type="match status" value="1"/>
</dbReference>
<organism evidence="9 12">
    <name type="scientific">Didymodactylos carnosus</name>
    <dbReference type="NCBI Taxonomy" id="1234261"/>
    <lineage>
        <taxon>Eukaryota</taxon>
        <taxon>Metazoa</taxon>
        <taxon>Spiralia</taxon>
        <taxon>Gnathifera</taxon>
        <taxon>Rotifera</taxon>
        <taxon>Eurotatoria</taxon>
        <taxon>Bdelloidea</taxon>
        <taxon>Philodinida</taxon>
        <taxon>Philodinidae</taxon>
        <taxon>Didymodactylos</taxon>
    </lineage>
</organism>
<sequence length="248" mass="28676">MSADQLTIDHLAQSKFLRHLQSTDVHHHNPSQSSNEIESHSSMVNPCHDTSYSTSSTSSMSFSTTDRSHSPSSNESKSRPHSPKTADEQLRLIVRSRRKRDFIPNEKKDTNYWSQRLKNNMSAKKSREKRRVNDLVLETKLLELNNENQLLKAKLDMLTKKFGITDNVEEEQKMPQILNILENESSTSYNYRSPPPSNCTNESSEVHSHSDDDHDLLLSTEKISTPQIDQHSFPLKWRFKMLNMTHNE</sequence>
<evidence type="ECO:0000256" key="1">
    <source>
        <dbReference type="ARBA" id="ARBA00006079"/>
    </source>
</evidence>
<keyword evidence="2" id="KW-0805">Transcription regulation</keyword>
<evidence type="ECO:0000313" key="12">
    <source>
        <dbReference type="Proteomes" id="UP000663829"/>
    </source>
</evidence>
<reference evidence="9" key="1">
    <citation type="submission" date="2021-02" db="EMBL/GenBank/DDBJ databases">
        <authorList>
            <person name="Nowell W R."/>
        </authorList>
    </citation>
    <scope>NUCLEOTIDE SEQUENCE</scope>
</reference>
<dbReference type="Proteomes" id="UP000681722">
    <property type="component" value="Unassembled WGS sequence"/>
</dbReference>
<dbReference type="GO" id="GO:0005634">
    <property type="term" value="C:nucleus"/>
    <property type="evidence" value="ECO:0007669"/>
    <property type="project" value="TreeGrafter"/>
</dbReference>
<dbReference type="EMBL" id="CAJOBC010005583">
    <property type="protein sequence ID" value="CAF3868743.1"/>
    <property type="molecule type" value="Genomic_DNA"/>
</dbReference>
<dbReference type="Gene3D" id="1.20.5.170">
    <property type="match status" value="1"/>
</dbReference>
<dbReference type="PANTHER" id="PTHR15284:SF0">
    <property type="entry name" value="GH23983P"/>
    <property type="match status" value="1"/>
</dbReference>
<dbReference type="EMBL" id="CAJNOK010000718">
    <property type="protein sequence ID" value="CAF0771027.1"/>
    <property type="molecule type" value="Genomic_DNA"/>
</dbReference>
<evidence type="ECO:0000256" key="3">
    <source>
        <dbReference type="ARBA" id="ARBA00023125"/>
    </source>
</evidence>
<dbReference type="GO" id="GO:0007623">
    <property type="term" value="P:circadian rhythm"/>
    <property type="evidence" value="ECO:0007669"/>
    <property type="project" value="TreeGrafter"/>
</dbReference>
<evidence type="ECO:0000256" key="5">
    <source>
        <dbReference type="ARBA" id="ARBA00023242"/>
    </source>
</evidence>
<dbReference type="AlphaFoldDB" id="A0A814P877"/>
<dbReference type="Proteomes" id="UP000682733">
    <property type="component" value="Unassembled WGS sequence"/>
</dbReference>
<feature type="region of interest" description="Disordered" evidence="6">
    <location>
        <begin position="24"/>
        <end position="89"/>
    </location>
</feature>
<dbReference type="PROSITE" id="PS00036">
    <property type="entry name" value="BZIP_BASIC"/>
    <property type="match status" value="1"/>
</dbReference>
<dbReference type="FunFam" id="1.20.5.170:FF:000025">
    <property type="entry name" value="nuclear factor interleukin-3-regulated protein-like"/>
    <property type="match status" value="1"/>
</dbReference>
<dbReference type="Proteomes" id="UP000663829">
    <property type="component" value="Unassembled WGS sequence"/>
</dbReference>
<dbReference type="InterPro" id="IPR047229">
    <property type="entry name" value="NFIL3-like"/>
</dbReference>
<dbReference type="GO" id="GO:0003677">
    <property type="term" value="F:DNA binding"/>
    <property type="evidence" value="ECO:0007669"/>
    <property type="project" value="UniProtKB-KW"/>
</dbReference>
<feature type="compositionally biased region" description="Low complexity" evidence="6">
    <location>
        <begin position="50"/>
        <end position="65"/>
    </location>
</feature>
<feature type="region of interest" description="Disordered" evidence="6">
    <location>
        <begin position="186"/>
        <end position="213"/>
    </location>
</feature>
<comment type="similarity">
    <text evidence="1">Belongs to the bZIP family. NFIL3 subfamily.</text>
</comment>
<feature type="compositionally biased region" description="Basic and acidic residues" evidence="6">
    <location>
        <begin position="204"/>
        <end position="213"/>
    </location>
</feature>